<protein>
    <submittedName>
        <fullName evidence="1">HAD hydrolase, family IA</fullName>
    </submittedName>
</protein>
<dbReference type="GO" id="GO:0006281">
    <property type="term" value="P:DNA repair"/>
    <property type="evidence" value="ECO:0007669"/>
    <property type="project" value="TreeGrafter"/>
</dbReference>
<dbReference type="InterPro" id="IPR041492">
    <property type="entry name" value="HAD_2"/>
</dbReference>
<dbReference type="SFLD" id="SFLDG01129">
    <property type="entry name" value="C1.5:_HAD__Beta-PGM__Phosphata"/>
    <property type="match status" value="1"/>
</dbReference>
<reference evidence="1 2" key="1">
    <citation type="journal article" date="2014" name="Genome Announc.">
        <title>Draft genome sequences of the altered schaedler flora, a defined bacterial community from gnotobiotic mice.</title>
        <authorList>
            <person name="Wannemuehler M.J."/>
            <person name="Overstreet A.M."/>
            <person name="Ward D.V."/>
            <person name="Phillips G.J."/>
        </authorList>
    </citation>
    <scope>NUCLEOTIDE SEQUENCE [LARGE SCALE GENOMIC DNA]</scope>
    <source>
        <strain evidence="1 2">ASF492</strain>
    </source>
</reference>
<dbReference type="InterPro" id="IPR023214">
    <property type="entry name" value="HAD_sf"/>
</dbReference>
<dbReference type="InterPro" id="IPR023198">
    <property type="entry name" value="PGP-like_dom2"/>
</dbReference>
<accession>N1ZRH4</accession>
<dbReference type="InterPro" id="IPR036412">
    <property type="entry name" value="HAD-like_sf"/>
</dbReference>
<dbReference type="eggNOG" id="COG0546">
    <property type="taxonomic scope" value="Bacteria"/>
</dbReference>
<comment type="caution">
    <text evidence="1">The sequence shown here is derived from an EMBL/GenBank/DDBJ whole genome shotgun (WGS) entry which is preliminary data.</text>
</comment>
<dbReference type="SUPFAM" id="SSF56784">
    <property type="entry name" value="HAD-like"/>
    <property type="match status" value="1"/>
</dbReference>
<dbReference type="GO" id="GO:0008967">
    <property type="term" value="F:phosphoglycolate phosphatase activity"/>
    <property type="evidence" value="ECO:0007669"/>
    <property type="project" value="TreeGrafter"/>
</dbReference>
<dbReference type="GO" id="GO:0005829">
    <property type="term" value="C:cytosol"/>
    <property type="evidence" value="ECO:0007669"/>
    <property type="project" value="TreeGrafter"/>
</dbReference>
<dbReference type="Gene3D" id="1.10.150.240">
    <property type="entry name" value="Putative phosphatase, domain 2"/>
    <property type="match status" value="1"/>
</dbReference>
<organism evidence="1 2">
    <name type="scientific">Eubacterium plexicaudatum ASF492</name>
    <dbReference type="NCBI Taxonomy" id="1235802"/>
    <lineage>
        <taxon>Bacteria</taxon>
        <taxon>Bacillati</taxon>
        <taxon>Bacillota</taxon>
        <taxon>Clostridia</taxon>
        <taxon>Eubacteriales</taxon>
        <taxon>Eubacteriaceae</taxon>
        <taxon>Eubacterium</taxon>
    </lineage>
</organism>
<dbReference type="InterPro" id="IPR050155">
    <property type="entry name" value="HAD-like_hydrolase_sf"/>
</dbReference>
<sequence>MKYKQIVFDIDGTLIDTEYAVLHSLQDTVAHITGKKTEIDSLSFALGITGEDTLNKLGITETSVSLSLWNEYMKKYMGTVCLFESIIDLIEQLTLQGYGLGIVTSKTKDEFAHDFSPFGIDGYFKIVVCADDTDEHKPAPAPLIKYTELANCTKNELLYIGDSAYDMECAMRAGIDFALAGWGANKELKSPVSFATPNEVLKWLNE</sequence>
<dbReference type="Proteomes" id="UP000012589">
    <property type="component" value="Unassembled WGS sequence"/>
</dbReference>
<proteinExistence type="predicted"/>
<dbReference type="OrthoDB" id="9807630at2"/>
<dbReference type="PANTHER" id="PTHR43434">
    <property type="entry name" value="PHOSPHOGLYCOLATE PHOSPHATASE"/>
    <property type="match status" value="1"/>
</dbReference>
<name>N1ZRH4_9FIRM</name>
<dbReference type="PATRIC" id="fig|1235802.3.peg.5754"/>
<keyword evidence="2" id="KW-1185">Reference proteome</keyword>
<dbReference type="STRING" id="1235802.C823_05457"/>
<dbReference type="HOGENOM" id="CLU_045011_19_3_9"/>
<dbReference type="PANTHER" id="PTHR43434:SF26">
    <property type="entry name" value="PYROPHOSPHATASE PPAX"/>
    <property type="match status" value="1"/>
</dbReference>
<dbReference type="InterPro" id="IPR006439">
    <property type="entry name" value="HAD-SF_hydro_IA"/>
</dbReference>
<dbReference type="SFLD" id="SFLDS00003">
    <property type="entry name" value="Haloacid_Dehalogenase"/>
    <property type="match status" value="1"/>
</dbReference>
<keyword evidence="1" id="KW-0378">Hydrolase</keyword>
<gene>
    <name evidence="1" type="ORF">C823_05457</name>
</gene>
<dbReference type="Pfam" id="PF13419">
    <property type="entry name" value="HAD_2"/>
    <property type="match status" value="1"/>
</dbReference>
<evidence type="ECO:0000313" key="1">
    <source>
        <dbReference type="EMBL" id="EMZ19632.1"/>
    </source>
</evidence>
<dbReference type="NCBIfam" id="TIGR01549">
    <property type="entry name" value="HAD-SF-IA-v1"/>
    <property type="match status" value="1"/>
</dbReference>
<dbReference type="AlphaFoldDB" id="N1ZRH4"/>
<evidence type="ECO:0000313" key="2">
    <source>
        <dbReference type="Proteomes" id="UP000012589"/>
    </source>
</evidence>
<dbReference type="EMBL" id="AQFT01000160">
    <property type="protein sequence ID" value="EMZ19632.1"/>
    <property type="molecule type" value="Genomic_DNA"/>
</dbReference>
<dbReference type="Gene3D" id="3.40.50.1000">
    <property type="entry name" value="HAD superfamily/HAD-like"/>
    <property type="match status" value="1"/>
</dbReference>